<comment type="caution">
    <text evidence="7">The sequence shown here is derived from an EMBL/GenBank/DDBJ whole genome shotgun (WGS) entry which is preliminary data.</text>
</comment>
<protein>
    <submittedName>
        <fullName evidence="7">THAP domain</fullName>
    </submittedName>
</protein>
<dbReference type="Pfam" id="PF12017">
    <property type="entry name" value="Tnp_P_element"/>
    <property type="match status" value="1"/>
</dbReference>
<dbReference type="InterPro" id="IPR038441">
    <property type="entry name" value="THAP_Znf_sf"/>
</dbReference>
<evidence type="ECO:0000256" key="2">
    <source>
        <dbReference type="ARBA" id="ARBA00022771"/>
    </source>
</evidence>
<evidence type="ECO:0000256" key="1">
    <source>
        <dbReference type="ARBA" id="ARBA00022723"/>
    </source>
</evidence>
<dbReference type="Pfam" id="PF05485">
    <property type="entry name" value="THAP"/>
    <property type="match status" value="1"/>
</dbReference>
<keyword evidence="1" id="KW-0479">Metal-binding</keyword>
<evidence type="ECO:0000256" key="4">
    <source>
        <dbReference type="ARBA" id="ARBA00023125"/>
    </source>
</evidence>
<organism evidence="7 8">
    <name type="scientific">Popillia japonica</name>
    <name type="common">Japanese beetle</name>
    <dbReference type="NCBI Taxonomy" id="7064"/>
    <lineage>
        <taxon>Eukaryota</taxon>
        <taxon>Metazoa</taxon>
        <taxon>Ecdysozoa</taxon>
        <taxon>Arthropoda</taxon>
        <taxon>Hexapoda</taxon>
        <taxon>Insecta</taxon>
        <taxon>Pterygota</taxon>
        <taxon>Neoptera</taxon>
        <taxon>Endopterygota</taxon>
        <taxon>Coleoptera</taxon>
        <taxon>Polyphaga</taxon>
        <taxon>Scarabaeiformia</taxon>
        <taxon>Scarabaeidae</taxon>
        <taxon>Rutelinae</taxon>
        <taxon>Popillia</taxon>
    </lineage>
</organism>
<keyword evidence="4 5" id="KW-0238">DNA-binding</keyword>
<dbReference type="InterPro" id="IPR006612">
    <property type="entry name" value="THAP_Znf"/>
</dbReference>
<evidence type="ECO:0000313" key="7">
    <source>
        <dbReference type="EMBL" id="KAK9702127.1"/>
    </source>
</evidence>
<dbReference type="SMART" id="SM00980">
    <property type="entry name" value="THAP"/>
    <property type="match status" value="1"/>
</dbReference>
<evidence type="ECO:0000259" key="6">
    <source>
        <dbReference type="PROSITE" id="PS50950"/>
    </source>
</evidence>
<keyword evidence="2 5" id="KW-0863">Zinc-finger</keyword>
<dbReference type="EMBL" id="JASPKY010000399">
    <property type="protein sequence ID" value="KAK9702127.1"/>
    <property type="molecule type" value="Genomic_DNA"/>
</dbReference>
<dbReference type="PROSITE" id="PS50950">
    <property type="entry name" value="ZF_THAP"/>
    <property type="match status" value="1"/>
</dbReference>
<dbReference type="GO" id="GO:0003677">
    <property type="term" value="F:DNA binding"/>
    <property type="evidence" value="ECO:0007669"/>
    <property type="project" value="UniProtKB-UniRule"/>
</dbReference>
<keyword evidence="8" id="KW-1185">Reference proteome</keyword>
<sequence length="252" mass="29489">MVFYCAICRTNSTHKRFCLPNPKRMDLEETFNDWLQVIGNPSYLNKPKDYLYKNVRVCALHFKQDDFCMELNKGILKYGVIPSVNLKEPLTLFEVDKQYVTEYDDIQMPGPSSAAQPPNIDIVQQSSILQKCIASTKSMKRKATTWTKRIRVYKLRAKQLKSRKKLQRMSKEAATFIQCQMTESGKRKKGRRFTTSEKIFSLSLYKQGPKAYRYCRNIFALPSPATLSKLLQQLPLKIGNYCNYTYYIFRFT</sequence>
<dbReference type="GO" id="GO:0008270">
    <property type="term" value="F:zinc ion binding"/>
    <property type="evidence" value="ECO:0007669"/>
    <property type="project" value="UniProtKB-KW"/>
</dbReference>
<accession>A0AAW1JEQ3</accession>
<dbReference type="Gene3D" id="6.20.210.20">
    <property type="entry name" value="THAP domain"/>
    <property type="match status" value="1"/>
</dbReference>
<dbReference type="InterPro" id="IPR021896">
    <property type="entry name" value="THAP9-like_HTH"/>
</dbReference>
<evidence type="ECO:0000313" key="8">
    <source>
        <dbReference type="Proteomes" id="UP001458880"/>
    </source>
</evidence>
<feature type="domain" description="THAP-type" evidence="6">
    <location>
        <begin position="1"/>
        <end position="85"/>
    </location>
</feature>
<evidence type="ECO:0000256" key="3">
    <source>
        <dbReference type="ARBA" id="ARBA00022833"/>
    </source>
</evidence>
<name>A0AAW1JEQ3_POPJA</name>
<dbReference type="AlphaFoldDB" id="A0AAW1JEQ3"/>
<dbReference type="SUPFAM" id="SSF57716">
    <property type="entry name" value="Glucocorticoid receptor-like (DNA-binding domain)"/>
    <property type="match status" value="1"/>
</dbReference>
<proteinExistence type="predicted"/>
<reference evidence="7 8" key="1">
    <citation type="journal article" date="2024" name="BMC Genomics">
        <title>De novo assembly and annotation of Popillia japonica's genome with initial clues to its potential as an invasive pest.</title>
        <authorList>
            <person name="Cucini C."/>
            <person name="Boschi S."/>
            <person name="Funari R."/>
            <person name="Cardaioli E."/>
            <person name="Iannotti N."/>
            <person name="Marturano G."/>
            <person name="Paoli F."/>
            <person name="Bruttini M."/>
            <person name="Carapelli A."/>
            <person name="Frati F."/>
            <person name="Nardi F."/>
        </authorList>
    </citation>
    <scope>NUCLEOTIDE SEQUENCE [LARGE SCALE GENOMIC DNA]</scope>
    <source>
        <strain evidence="7">DMR45628</strain>
    </source>
</reference>
<keyword evidence="3" id="KW-0862">Zinc</keyword>
<dbReference type="Proteomes" id="UP001458880">
    <property type="component" value="Unassembled WGS sequence"/>
</dbReference>
<evidence type="ECO:0000256" key="5">
    <source>
        <dbReference type="PROSITE-ProRule" id="PRU00309"/>
    </source>
</evidence>
<gene>
    <name evidence="7" type="ORF">QE152_g30150</name>
</gene>